<dbReference type="PROSITE" id="PS50887">
    <property type="entry name" value="GGDEF"/>
    <property type="match status" value="1"/>
</dbReference>
<dbReference type="Proteomes" id="UP000060699">
    <property type="component" value="Chromosome"/>
</dbReference>
<organism evidence="1 2">
    <name type="scientific">Roseateles depolymerans</name>
    <dbReference type="NCBI Taxonomy" id="76731"/>
    <lineage>
        <taxon>Bacteria</taxon>
        <taxon>Pseudomonadati</taxon>
        <taxon>Pseudomonadota</taxon>
        <taxon>Betaproteobacteria</taxon>
        <taxon>Burkholderiales</taxon>
        <taxon>Sphaerotilaceae</taxon>
        <taxon>Roseateles</taxon>
    </lineage>
</organism>
<sequence length="181" mass="19212">MSSSHSSAAACPAEDRPVEAAPVKPVRHVPALTIPRVDSIGEFGLMITRQLTQCRRYGAKLAVMWLEAEAVEAAQALVPPQEQASLMTAVGRRLRSRVRGTDAVVQVGDNGFAVLLIDAGAPESEIVRHRLHQALGGSYGVGDGQLMHVRLQIGASAFPDGSTRGAELAQMARDNLRARAA</sequence>
<dbReference type="InterPro" id="IPR043128">
    <property type="entry name" value="Rev_trsase/Diguanyl_cyclase"/>
</dbReference>
<accession>A0A0U3CU50</accession>
<dbReference type="RefSeq" id="WP_083525231.1">
    <property type="nucleotide sequence ID" value="NZ_CP013729.1"/>
</dbReference>
<evidence type="ECO:0000313" key="2">
    <source>
        <dbReference type="Proteomes" id="UP000060699"/>
    </source>
</evidence>
<protein>
    <submittedName>
        <fullName evidence="1">Uncharacterized protein</fullName>
    </submittedName>
</protein>
<dbReference type="Pfam" id="PF00990">
    <property type="entry name" value="GGDEF"/>
    <property type="match status" value="1"/>
</dbReference>
<name>A0A0U3CU50_9BURK</name>
<dbReference type="KEGG" id="rdp:RD2015_335"/>
<gene>
    <name evidence="1" type="ORF">RD2015_335</name>
</gene>
<dbReference type="AlphaFoldDB" id="A0A0U3CU50"/>
<reference evidence="1 2" key="1">
    <citation type="submission" date="2015-12" db="EMBL/GenBank/DDBJ databases">
        <title>Complete genome of Roseateles depolymerans KCTC 42856.</title>
        <authorList>
            <person name="Kim K.M."/>
        </authorList>
    </citation>
    <scope>NUCLEOTIDE SEQUENCE [LARGE SCALE GENOMIC DNA]</scope>
    <source>
        <strain evidence="1 2">KCTC 42856</strain>
    </source>
</reference>
<dbReference type="InterPro" id="IPR000160">
    <property type="entry name" value="GGDEF_dom"/>
</dbReference>
<dbReference type="STRING" id="76731.RD2015_335"/>
<dbReference type="Gene3D" id="3.30.70.270">
    <property type="match status" value="1"/>
</dbReference>
<dbReference type="SUPFAM" id="SSF55073">
    <property type="entry name" value="Nucleotide cyclase"/>
    <property type="match status" value="1"/>
</dbReference>
<keyword evidence="2" id="KW-1185">Reference proteome</keyword>
<evidence type="ECO:0000313" key="1">
    <source>
        <dbReference type="EMBL" id="ALV04838.1"/>
    </source>
</evidence>
<dbReference type="OrthoDB" id="8907753at2"/>
<proteinExistence type="predicted"/>
<dbReference type="EMBL" id="CP013729">
    <property type="protein sequence ID" value="ALV04838.1"/>
    <property type="molecule type" value="Genomic_DNA"/>
</dbReference>
<dbReference type="InterPro" id="IPR029787">
    <property type="entry name" value="Nucleotide_cyclase"/>
</dbReference>